<feature type="region of interest" description="Disordered" evidence="2">
    <location>
        <begin position="1"/>
        <end position="20"/>
    </location>
</feature>
<feature type="domain" description="PPM-type phosphatase" evidence="3">
    <location>
        <begin position="15"/>
        <end position="114"/>
    </location>
</feature>
<dbReference type="Pfam" id="PF07228">
    <property type="entry name" value="SpoIIE"/>
    <property type="match status" value="1"/>
</dbReference>
<protein>
    <submittedName>
        <fullName evidence="4">SpoIIE family protein phosphatase</fullName>
    </submittedName>
</protein>
<keyword evidence="1" id="KW-0378">Hydrolase</keyword>
<reference evidence="4 5" key="1">
    <citation type="submission" date="2020-02" db="EMBL/GenBank/DDBJ databases">
        <title>Whole-genome analyses of novel actinobacteria.</title>
        <authorList>
            <person name="Sahin N."/>
            <person name="Tatar D."/>
        </authorList>
    </citation>
    <scope>NUCLEOTIDE SEQUENCE [LARGE SCALE GENOMIC DNA]</scope>
    <source>
        <strain evidence="4 5">SB3404</strain>
    </source>
</reference>
<evidence type="ECO:0000259" key="3">
    <source>
        <dbReference type="Pfam" id="PF07228"/>
    </source>
</evidence>
<proteinExistence type="predicted"/>
<feature type="non-terminal residue" evidence="4">
    <location>
        <position position="1"/>
    </location>
</feature>
<dbReference type="InterPro" id="IPR036457">
    <property type="entry name" value="PPM-type-like_dom_sf"/>
</dbReference>
<comment type="caution">
    <text evidence="4">The sequence shown here is derived from an EMBL/GenBank/DDBJ whole genome shotgun (WGS) entry which is preliminary data.</text>
</comment>
<evidence type="ECO:0000313" key="4">
    <source>
        <dbReference type="EMBL" id="NGO68957.1"/>
    </source>
</evidence>
<dbReference type="Proteomes" id="UP000477722">
    <property type="component" value="Unassembled WGS sequence"/>
</dbReference>
<feature type="region of interest" description="Disordered" evidence="2">
    <location>
        <begin position="121"/>
        <end position="148"/>
    </location>
</feature>
<evidence type="ECO:0000256" key="2">
    <source>
        <dbReference type="SAM" id="MobiDB-lite"/>
    </source>
</evidence>
<gene>
    <name evidence="4" type="ORF">G5C65_11435</name>
</gene>
<dbReference type="EMBL" id="JAAKZZ010000088">
    <property type="protein sequence ID" value="NGO68957.1"/>
    <property type="molecule type" value="Genomic_DNA"/>
</dbReference>
<organism evidence="4 5">
    <name type="scientific">Streptomyces boncukensis</name>
    <dbReference type="NCBI Taxonomy" id="2711219"/>
    <lineage>
        <taxon>Bacteria</taxon>
        <taxon>Bacillati</taxon>
        <taxon>Actinomycetota</taxon>
        <taxon>Actinomycetes</taxon>
        <taxon>Kitasatosporales</taxon>
        <taxon>Streptomycetaceae</taxon>
        <taxon>Streptomyces</taxon>
    </lineage>
</organism>
<dbReference type="AlphaFoldDB" id="A0A6G4WWH7"/>
<keyword evidence="5" id="KW-1185">Reference proteome</keyword>
<dbReference type="PANTHER" id="PTHR43156">
    <property type="entry name" value="STAGE II SPORULATION PROTEIN E-RELATED"/>
    <property type="match status" value="1"/>
</dbReference>
<dbReference type="RefSeq" id="WP_165298654.1">
    <property type="nucleotide sequence ID" value="NZ_JAAKZZ010000088.1"/>
</dbReference>
<dbReference type="PANTHER" id="PTHR43156:SF2">
    <property type="entry name" value="STAGE II SPORULATION PROTEIN E"/>
    <property type="match status" value="1"/>
</dbReference>
<evidence type="ECO:0000313" key="5">
    <source>
        <dbReference type="Proteomes" id="UP000477722"/>
    </source>
</evidence>
<name>A0A6G4WWH7_9ACTN</name>
<dbReference type="GO" id="GO:0016791">
    <property type="term" value="F:phosphatase activity"/>
    <property type="evidence" value="ECO:0007669"/>
    <property type="project" value="TreeGrafter"/>
</dbReference>
<dbReference type="InterPro" id="IPR001932">
    <property type="entry name" value="PPM-type_phosphatase-like_dom"/>
</dbReference>
<dbReference type="Gene3D" id="3.60.40.10">
    <property type="entry name" value="PPM-type phosphatase domain"/>
    <property type="match status" value="1"/>
</dbReference>
<dbReference type="InterPro" id="IPR052016">
    <property type="entry name" value="Bact_Sigma-Reg"/>
</dbReference>
<evidence type="ECO:0000256" key="1">
    <source>
        <dbReference type="ARBA" id="ARBA00022801"/>
    </source>
</evidence>
<accession>A0A6G4WWH7</accession>
<sequence>DGTGDGTAPRLLPDDDEGGPVLGVLPTARWPRHQVPLGRSWSLMLYTDGLVEGRVGPEGSGRERLGQSGMLGIVARRMAEGVRGEALLDALVDDVRTLNGGELTDDVAVLLLDRDERRSAGRLRRRARKGAGTGTGAGTVRRARARGR</sequence>